<evidence type="ECO:0000313" key="2">
    <source>
        <dbReference type="EMBL" id="KAK0611754.1"/>
    </source>
</evidence>
<feature type="non-terminal residue" evidence="2">
    <location>
        <position position="188"/>
    </location>
</feature>
<dbReference type="PANTHER" id="PTHR24148:SF73">
    <property type="entry name" value="HET DOMAIN PROTEIN (AFU_ORTHOLOGUE AFUA_8G01020)"/>
    <property type="match status" value="1"/>
</dbReference>
<sequence length="188" mass="21209">MGAAASYEYSPLPNPATHIRLLHLHPSPTHDSALHGTLTTALLSKSHTPPYEALSYVWGPPSQGPQPELFLADHSLFITPNLSTALRYLRHESQTRVLWVDAVCINQADNHEKTFQVRRMRDIYALASHVVIFLGEGSGPDFELVMDFLNLSESVRENWTLKPLAGFEQMLALPWWSRMWVVQEVAVP</sequence>
<dbReference type="EMBL" id="JAULSU010000007">
    <property type="protein sequence ID" value="KAK0611754.1"/>
    <property type="molecule type" value="Genomic_DNA"/>
</dbReference>
<dbReference type="Proteomes" id="UP001175000">
    <property type="component" value="Unassembled WGS sequence"/>
</dbReference>
<accession>A0AA39W4J4</accession>
<dbReference type="Pfam" id="PF06985">
    <property type="entry name" value="HET"/>
    <property type="match status" value="1"/>
</dbReference>
<keyword evidence="3" id="KW-1185">Reference proteome</keyword>
<gene>
    <name evidence="2" type="ORF">B0T14DRAFT_439799</name>
</gene>
<protein>
    <submittedName>
        <fullName evidence="2">Heterokaryon incompatibility protein-domain-containing protein</fullName>
    </submittedName>
</protein>
<dbReference type="AlphaFoldDB" id="A0AA39W4J4"/>
<reference evidence="2" key="1">
    <citation type="submission" date="2023-06" db="EMBL/GenBank/DDBJ databases">
        <title>Genome-scale phylogeny and comparative genomics of the fungal order Sordariales.</title>
        <authorList>
            <consortium name="Lawrence Berkeley National Laboratory"/>
            <person name="Hensen N."/>
            <person name="Bonometti L."/>
            <person name="Westerberg I."/>
            <person name="Brannstrom I.O."/>
            <person name="Guillou S."/>
            <person name="Cros-Aarteil S."/>
            <person name="Calhoun S."/>
            <person name="Haridas S."/>
            <person name="Kuo A."/>
            <person name="Mondo S."/>
            <person name="Pangilinan J."/>
            <person name="Riley R."/>
            <person name="Labutti K."/>
            <person name="Andreopoulos B."/>
            <person name="Lipzen A."/>
            <person name="Chen C."/>
            <person name="Yanf M."/>
            <person name="Daum C."/>
            <person name="Ng V."/>
            <person name="Clum A."/>
            <person name="Steindorff A."/>
            <person name="Ohm R."/>
            <person name="Martin F."/>
            <person name="Silar P."/>
            <person name="Natvig D."/>
            <person name="Lalanne C."/>
            <person name="Gautier V."/>
            <person name="Ament-Velasquez S.L."/>
            <person name="Kruys A."/>
            <person name="Hutchinson M.I."/>
            <person name="Powell A.J."/>
            <person name="Barry K."/>
            <person name="Miller A.N."/>
            <person name="Grigoriev I.V."/>
            <person name="Debuchy R."/>
            <person name="Gladieux P."/>
            <person name="Thoren M.H."/>
            <person name="Johannesson H."/>
        </authorList>
    </citation>
    <scope>NUCLEOTIDE SEQUENCE</scope>
    <source>
        <strain evidence="2">CBS 606.72</strain>
    </source>
</reference>
<proteinExistence type="predicted"/>
<feature type="domain" description="Heterokaryon incompatibility" evidence="1">
    <location>
        <begin position="51"/>
        <end position="184"/>
    </location>
</feature>
<organism evidence="2 3">
    <name type="scientific">Immersiella caudata</name>
    <dbReference type="NCBI Taxonomy" id="314043"/>
    <lineage>
        <taxon>Eukaryota</taxon>
        <taxon>Fungi</taxon>
        <taxon>Dikarya</taxon>
        <taxon>Ascomycota</taxon>
        <taxon>Pezizomycotina</taxon>
        <taxon>Sordariomycetes</taxon>
        <taxon>Sordariomycetidae</taxon>
        <taxon>Sordariales</taxon>
        <taxon>Lasiosphaeriaceae</taxon>
        <taxon>Immersiella</taxon>
    </lineage>
</organism>
<dbReference type="InterPro" id="IPR052895">
    <property type="entry name" value="HetReg/Transcr_Mod"/>
</dbReference>
<dbReference type="InterPro" id="IPR010730">
    <property type="entry name" value="HET"/>
</dbReference>
<evidence type="ECO:0000259" key="1">
    <source>
        <dbReference type="Pfam" id="PF06985"/>
    </source>
</evidence>
<comment type="caution">
    <text evidence="2">The sequence shown here is derived from an EMBL/GenBank/DDBJ whole genome shotgun (WGS) entry which is preliminary data.</text>
</comment>
<dbReference type="PANTHER" id="PTHR24148">
    <property type="entry name" value="ANKYRIN REPEAT DOMAIN-CONTAINING PROTEIN 39 HOMOLOG-RELATED"/>
    <property type="match status" value="1"/>
</dbReference>
<name>A0AA39W4J4_9PEZI</name>
<evidence type="ECO:0000313" key="3">
    <source>
        <dbReference type="Proteomes" id="UP001175000"/>
    </source>
</evidence>